<dbReference type="RefSeq" id="WP_012384864.1">
    <property type="nucleotide sequence ID" value="NC_010581.1"/>
</dbReference>
<dbReference type="Proteomes" id="UP000001695">
    <property type="component" value="Chromosome"/>
</dbReference>
<feature type="domain" description="Response regulatory" evidence="5">
    <location>
        <begin position="4"/>
        <end position="118"/>
    </location>
</feature>
<dbReference type="STRING" id="395963.Bind_1883"/>
<dbReference type="PANTHER" id="PTHR44591">
    <property type="entry name" value="STRESS RESPONSE REGULATOR PROTEIN 1"/>
    <property type="match status" value="1"/>
</dbReference>
<reference evidence="7" key="1">
    <citation type="submission" date="2008-03" db="EMBL/GenBank/DDBJ databases">
        <title>Complete sequence of chromosome of Beijerinckia indica subsp. indica ATCC 9039.</title>
        <authorList>
            <consortium name="US DOE Joint Genome Institute"/>
            <person name="Copeland A."/>
            <person name="Lucas S."/>
            <person name="Lapidus A."/>
            <person name="Glavina del Rio T."/>
            <person name="Dalin E."/>
            <person name="Tice H."/>
            <person name="Bruce D."/>
            <person name="Goodwin L."/>
            <person name="Pitluck S."/>
            <person name="LaButti K."/>
            <person name="Schmutz J."/>
            <person name="Larimer F."/>
            <person name="Land M."/>
            <person name="Hauser L."/>
            <person name="Kyrpides N."/>
            <person name="Mikhailova N."/>
            <person name="Dunfield P.F."/>
            <person name="Dedysh S.N."/>
            <person name="Liesack W."/>
            <person name="Saw J.H."/>
            <person name="Alam M."/>
            <person name="Chen Y."/>
            <person name="Murrell J.C."/>
            <person name="Richardson P."/>
        </authorList>
    </citation>
    <scope>NUCLEOTIDE SEQUENCE [LARGE SCALE GENOMIC DNA]</scope>
    <source>
        <strain evidence="7">ATCC 9039 / DSM 1715 / NCIMB 8712</strain>
    </source>
</reference>
<gene>
    <name evidence="6" type="ordered locus">Bind_1883</name>
</gene>
<protein>
    <submittedName>
        <fullName evidence="6">Response regulator receiver protein</fullName>
    </submittedName>
</protein>
<evidence type="ECO:0000256" key="2">
    <source>
        <dbReference type="ARBA" id="ARBA00023015"/>
    </source>
</evidence>
<evidence type="ECO:0000256" key="4">
    <source>
        <dbReference type="PROSITE-ProRule" id="PRU00169"/>
    </source>
</evidence>
<evidence type="ECO:0000313" key="7">
    <source>
        <dbReference type="Proteomes" id="UP000001695"/>
    </source>
</evidence>
<dbReference type="GO" id="GO:0000160">
    <property type="term" value="P:phosphorelay signal transduction system"/>
    <property type="evidence" value="ECO:0007669"/>
    <property type="project" value="InterPro"/>
</dbReference>
<dbReference type="SMART" id="SM00448">
    <property type="entry name" value="REC"/>
    <property type="match status" value="2"/>
</dbReference>
<dbReference type="KEGG" id="bid:Bind_1883"/>
<dbReference type="OrthoDB" id="9782655at2"/>
<accession>B2IEA9</accession>
<reference evidence="6 7" key="2">
    <citation type="journal article" date="2010" name="J. Bacteriol.">
        <title>Complete genome sequence of Beijerinckia indica subsp. indica.</title>
        <authorList>
            <person name="Tamas I."/>
            <person name="Dedysh S.N."/>
            <person name="Liesack W."/>
            <person name="Stott M.B."/>
            <person name="Alam M."/>
            <person name="Murrell J.C."/>
            <person name="Dunfield P.F."/>
        </authorList>
    </citation>
    <scope>NUCLEOTIDE SEQUENCE [LARGE SCALE GENOMIC DNA]</scope>
    <source>
        <strain evidence="7">ATCC 9039 / DSM 1715 / NCIMB 8712</strain>
    </source>
</reference>
<dbReference type="eggNOG" id="COG0745">
    <property type="taxonomic scope" value="Bacteria"/>
</dbReference>
<dbReference type="CDD" id="cd17546">
    <property type="entry name" value="REC_hyHK_CKI1_RcsC-like"/>
    <property type="match status" value="1"/>
</dbReference>
<keyword evidence="3" id="KW-0804">Transcription</keyword>
<evidence type="ECO:0000256" key="1">
    <source>
        <dbReference type="ARBA" id="ARBA00022553"/>
    </source>
</evidence>
<keyword evidence="7" id="KW-1185">Reference proteome</keyword>
<keyword evidence="1 4" id="KW-0597">Phosphoprotein</keyword>
<dbReference type="PANTHER" id="PTHR44591:SF3">
    <property type="entry name" value="RESPONSE REGULATORY DOMAIN-CONTAINING PROTEIN"/>
    <property type="match status" value="1"/>
</dbReference>
<dbReference type="InterPro" id="IPR001789">
    <property type="entry name" value="Sig_transdc_resp-reg_receiver"/>
</dbReference>
<dbReference type="Pfam" id="PF00072">
    <property type="entry name" value="Response_reg"/>
    <property type="match status" value="2"/>
</dbReference>
<dbReference type="CDD" id="cd00156">
    <property type="entry name" value="REC"/>
    <property type="match status" value="1"/>
</dbReference>
<proteinExistence type="predicted"/>
<sequence>MRKHIFIVDDDLDHAESLAEILELQGHDVELAQSGESAIARFAEKDFDLVFMDVKLPVMNGVETFFAFRRLRPQAHVFMMTGYSVEQLVAEAIDNGALGVLYKPFSANDLLDAVAQVEPRGRILVADDNAILIDQVAPILSAAGYAVEIAHNSLDQLDCDQLSEIDCMIVDMDRSLLRGMELCVDFKDRLPSLPKLLILGSENDEKAAQFSLLTQGILIKPFDPQTLLHTLDHLLHPQEATPNAGSRALA</sequence>
<keyword evidence="2" id="KW-0805">Transcription regulation</keyword>
<dbReference type="Gene3D" id="3.40.50.2300">
    <property type="match status" value="2"/>
</dbReference>
<organism evidence="6 7">
    <name type="scientific">Beijerinckia indica subsp. indica (strain ATCC 9039 / DSM 1715 / NCIMB 8712)</name>
    <dbReference type="NCBI Taxonomy" id="395963"/>
    <lineage>
        <taxon>Bacteria</taxon>
        <taxon>Pseudomonadati</taxon>
        <taxon>Pseudomonadota</taxon>
        <taxon>Alphaproteobacteria</taxon>
        <taxon>Hyphomicrobiales</taxon>
        <taxon>Beijerinckiaceae</taxon>
        <taxon>Beijerinckia</taxon>
    </lineage>
</organism>
<feature type="modified residue" description="4-aspartylphosphate" evidence="4">
    <location>
        <position position="53"/>
    </location>
</feature>
<dbReference type="SUPFAM" id="SSF52172">
    <property type="entry name" value="CheY-like"/>
    <property type="match status" value="2"/>
</dbReference>
<evidence type="ECO:0000256" key="3">
    <source>
        <dbReference type="ARBA" id="ARBA00023163"/>
    </source>
</evidence>
<dbReference type="AlphaFoldDB" id="B2IEA9"/>
<evidence type="ECO:0000313" key="6">
    <source>
        <dbReference type="EMBL" id="ACB95507.1"/>
    </source>
</evidence>
<dbReference type="InterPro" id="IPR050595">
    <property type="entry name" value="Bact_response_regulator"/>
</dbReference>
<dbReference type="PROSITE" id="PS50110">
    <property type="entry name" value="RESPONSE_REGULATORY"/>
    <property type="match status" value="2"/>
</dbReference>
<dbReference type="HOGENOM" id="CLU_096477_0_0_5"/>
<feature type="modified residue" description="4-aspartylphosphate" evidence="4">
    <location>
        <position position="171"/>
    </location>
</feature>
<name>B2IEA9_BEII9</name>
<dbReference type="eggNOG" id="COG2204">
    <property type="taxonomic scope" value="Bacteria"/>
</dbReference>
<dbReference type="InterPro" id="IPR011006">
    <property type="entry name" value="CheY-like_superfamily"/>
</dbReference>
<dbReference type="EMBL" id="CP001016">
    <property type="protein sequence ID" value="ACB95507.1"/>
    <property type="molecule type" value="Genomic_DNA"/>
</dbReference>
<evidence type="ECO:0000259" key="5">
    <source>
        <dbReference type="PROSITE" id="PS50110"/>
    </source>
</evidence>
<feature type="domain" description="Response regulatory" evidence="5">
    <location>
        <begin position="122"/>
        <end position="235"/>
    </location>
</feature>